<proteinExistence type="predicted"/>
<dbReference type="AlphaFoldDB" id="A0AAW0ABA0"/>
<evidence type="ECO:0000313" key="2">
    <source>
        <dbReference type="EMBL" id="KAK7006114.1"/>
    </source>
</evidence>
<comment type="caution">
    <text evidence="2">The sequence shown here is derived from an EMBL/GenBank/DDBJ whole genome shotgun (WGS) entry which is preliminary data.</text>
</comment>
<evidence type="ECO:0000256" key="1">
    <source>
        <dbReference type="SAM" id="MobiDB-lite"/>
    </source>
</evidence>
<protein>
    <submittedName>
        <fullName evidence="2">Uncharacterized protein</fullName>
    </submittedName>
</protein>
<dbReference type="Proteomes" id="UP001362999">
    <property type="component" value="Unassembled WGS sequence"/>
</dbReference>
<name>A0AAW0ABA0_9AGAR</name>
<feature type="region of interest" description="Disordered" evidence="1">
    <location>
        <begin position="1"/>
        <end position="91"/>
    </location>
</feature>
<gene>
    <name evidence="2" type="ORF">R3P38DRAFT_3214170</name>
</gene>
<accession>A0AAW0ABA0</accession>
<sequence>MPDPVLNANNPNPTIDRAASTRHHASKEISNSRTAATTSKSQRSSAPSASRDAATRPSSGPPSKETAVVPSWGAPNPTAVARPQPPHQRLPALGANEARVPSYMRELGLRGHPPATLKSTVYVSFTPFR</sequence>
<feature type="compositionally biased region" description="Low complexity" evidence="1">
    <location>
        <begin position="37"/>
        <end position="58"/>
    </location>
</feature>
<evidence type="ECO:0000313" key="3">
    <source>
        <dbReference type="Proteomes" id="UP001362999"/>
    </source>
</evidence>
<keyword evidence="3" id="KW-1185">Reference proteome</keyword>
<reference evidence="2 3" key="1">
    <citation type="journal article" date="2024" name="J Genomics">
        <title>Draft genome sequencing and assembly of Favolaschia claudopus CIRM-BRFM 2984 isolated from oak limbs.</title>
        <authorList>
            <person name="Navarro D."/>
            <person name="Drula E."/>
            <person name="Chaduli D."/>
            <person name="Cazenave R."/>
            <person name="Ahrendt S."/>
            <person name="Wang J."/>
            <person name="Lipzen A."/>
            <person name="Daum C."/>
            <person name="Barry K."/>
            <person name="Grigoriev I.V."/>
            <person name="Favel A."/>
            <person name="Rosso M.N."/>
            <person name="Martin F."/>
        </authorList>
    </citation>
    <scope>NUCLEOTIDE SEQUENCE [LARGE SCALE GENOMIC DNA]</scope>
    <source>
        <strain evidence="2 3">CIRM-BRFM 2984</strain>
    </source>
</reference>
<dbReference type="EMBL" id="JAWWNJ010000076">
    <property type="protein sequence ID" value="KAK7006114.1"/>
    <property type="molecule type" value="Genomic_DNA"/>
</dbReference>
<organism evidence="2 3">
    <name type="scientific">Favolaschia claudopus</name>
    <dbReference type="NCBI Taxonomy" id="2862362"/>
    <lineage>
        <taxon>Eukaryota</taxon>
        <taxon>Fungi</taxon>
        <taxon>Dikarya</taxon>
        <taxon>Basidiomycota</taxon>
        <taxon>Agaricomycotina</taxon>
        <taxon>Agaricomycetes</taxon>
        <taxon>Agaricomycetidae</taxon>
        <taxon>Agaricales</taxon>
        <taxon>Marasmiineae</taxon>
        <taxon>Mycenaceae</taxon>
        <taxon>Favolaschia</taxon>
    </lineage>
</organism>